<protein>
    <submittedName>
        <fullName evidence="1">Uncharacterized protein</fullName>
    </submittedName>
</protein>
<dbReference type="RefSeq" id="WP_061128412.1">
    <property type="nucleotide sequence ID" value="NZ_FCOF02000072.1"/>
</dbReference>
<comment type="caution">
    <text evidence="1">The sequence shown here is derived from an EMBL/GenBank/DDBJ whole genome shotgun (WGS) entry which is preliminary data.</text>
</comment>
<dbReference type="EMBL" id="FCOF02000072">
    <property type="protein sequence ID" value="SAK94542.1"/>
    <property type="molecule type" value="Genomic_DNA"/>
</dbReference>
<accession>A0A158DIR1</accession>
<organism evidence="1 2">
    <name type="scientific">Caballeronia catudaia</name>
    <dbReference type="NCBI Taxonomy" id="1777136"/>
    <lineage>
        <taxon>Bacteria</taxon>
        <taxon>Pseudomonadati</taxon>
        <taxon>Pseudomonadota</taxon>
        <taxon>Betaproteobacteria</taxon>
        <taxon>Burkholderiales</taxon>
        <taxon>Burkholderiaceae</taxon>
        <taxon>Caballeronia</taxon>
    </lineage>
</organism>
<reference evidence="1" key="1">
    <citation type="submission" date="2016-01" db="EMBL/GenBank/DDBJ databases">
        <authorList>
            <person name="Peeters C."/>
        </authorList>
    </citation>
    <scope>NUCLEOTIDE SEQUENCE [LARGE SCALE GENOMIC DNA]</scope>
    <source>
        <strain evidence="1">LMG 29318</strain>
    </source>
</reference>
<proteinExistence type="predicted"/>
<evidence type="ECO:0000313" key="1">
    <source>
        <dbReference type="EMBL" id="SAK94542.1"/>
    </source>
</evidence>
<keyword evidence="2" id="KW-1185">Reference proteome</keyword>
<sequence length="198" mass="22397">MNDQESKQQAESTTGNEVARAIVDFMSDCGLGDADVNAGHLSFAVEFAYKPLPRFWRDFDMEALVEAISERFPNWRSAVEKPDGNADDVLREVEEVLHSNAFDEANAEMMMGVPKHARPTEWQAAADWICAELRKRNLDAELRFAERRGKRCGEGALQELHCLERVASGIQFERIGTSVARTWRNRVLAERRKAGQTV</sequence>
<dbReference type="AlphaFoldDB" id="A0A158DIR1"/>
<gene>
    <name evidence="1" type="ORF">AWB75_06820</name>
</gene>
<evidence type="ECO:0000313" key="2">
    <source>
        <dbReference type="Proteomes" id="UP000054870"/>
    </source>
</evidence>
<dbReference type="Proteomes" id="UP000054870">
    <property type="component" value="Unassembled WGS sequence"/>
</dbReference>
<name>A0A158DIR1_9BURK</name>